<evidence type="ECO:0000256" key="3">
    <source>
        <dbReference type="ARBA" id="ARBA00022750"/>
    </source>
</evidence>
<dbReference type="EMBL" id="PKPP01005429">
    <property type="protein sequence ID" value="PWA60165.1"/>
    <property type="molecule type" value="Genomic_DNA"/>
</dbReference>
<dbReference type="GO" id="GO:0006508">
    <property type="term" value="P:proteolysis"/>
    <property type="evidence" value="ECO:0007669"/>
    <property type="project" value="UniProtKB-KW"/>
</dbReference>
<dbReference type="GO" id="GO:0004190">
    <property type="term" value="F:aspartic-type endopeptidase activity"/>
    <property type="evidence" value="ECO:0007669"/>
    <property type="project" value="UniProtKB-KW"/>
</dbReference>
<gene>
    <name evidence="8" type="ORF">CTI12_AA384170</name>
</gene>
<dbReference type="InterPro" id="IPR032861">
    <property type="entry name" value="TAXi_N"/>
</dbReference>
<feature type="active site" evidence="6">
    <location>
        <position position="206"/>
    </location>
</feature>
<dbReference type="InterPro" id="IPR051708">
    <property type="entry name" value="Plant_Aspart_Prot_A1"/>
</dbReference>
<dbReference type="SUPFAM" id="SSF50630">
    <property type="entry name" value="Acid proteases"/>
    <property type="match status" value="1"/>
</dbReference>
<dbReference type="PANTHER" id="PTHR47967">
    <property type="entry name" value="OS07G0603500 PROTEIN-RELATED"/>
    <property type="match status" value="1"/>
</dbReference>
<evidence type="ECO:0000256" key="5">
    <source>
        <dbReference type="ARBA" id="ARBA00023180"/>
    </source>
</evidence>
<evidence type="ECO:0000256" key="2">
    <source>
        <dbReference type="ARBA" id="ARBA00022670"/>
    </source>
</evidence>
<keyword evidence="4" id="KW-0378">Hydrolase</keyword>
<accession>A0A2U1MFX4</accession>
<keyword evidence="5" id="KW-0325">Glycoprotein</keyword>
<dbReference type="CDD" id="cd05476">
    <property type="entry name" value="pepsin_A_like_plant"/>
    <property type="match status" value="1"/>
</dbReference>
<evidence type="ECO:0000256" key="4">
    <source>
        <dbReference type="ARBA" id="ARBA00022801"/>
    </source>
</evidence>
<keyword evidence="3" id="KW-0064">Aspartyl protease</keyword>
<dbReference type="Proteomes" id="UP000245207">
    <property type="component" value="Unassembled WGS sequence"/>
</dbReference>
<protein>
    <submittedName>
        <fullName evidence="8">Aspartic peptidase A1 family</fullName>
    </submittedName>
</protein>
<evidence type="ECO:0000256" key="6">
    <source>
        <dbReference type="PIRSR" id="PIRSR601461-1"/>
    </source>
</evidence>
<dbReference type="FunFam" id="2.40.70.10:FF:000033">
    <property type="entry name" value="Aspartyl protease family protein"/>
    <property type="match status" value="1"/>
</dbReference>
<dbReference type="GO" id="GO:0005576">
    <property type="term" value="C:extracellular region"/>
    <property type="evidence" value="ECO:0007669"/>
    <property type="project" value="TreeGrafter"/>
</dbReference>
<organism evidence="8 9">
    <name type="scientific">Artemisia annua</name>
    <name type="common">Sweet wormwood</name>
    <dbReference type="NCBI Taxonomy" id="35608"/>
    <lineage>
        <taxon>Eukaryota</taxon>
        <taxon>Viridiplantae</taxon>
        <taxon>Streptophyta</taxon>
        <taxon>Embryophyta</taxon>
        <taxon>Tracheophyta</taxon>
        <taxon>Spermatophyta</taxon>
        <taxon>Magnoliopsida</taxon>
        <taxon>eudicotyledons</taxon>
        <taxon>Gunneridae</taxon>
        <taxon>Pentapetalae</taxon>
        <taxon>asterids</taxon>
        <taxon>campanulids</taxon>
        <taxon>Asterales</taxon>
        <taxon>Asteraceae</taxon>
        <taxon>Asteroideae</taxon>
        <taxon>Anthemideae</taxon>
        <taxon>Artemisiinae</taxon>
        <taxon>Artemisia</taxon>
    </lineage>
</organism>
<name>A0A2U1MFX4_ARTAN</name>
<dbReference type="Pfam" id="PF14543">
    <property type="entry name" value="TAXi_N"/>
    <property type="match status" value="1"/>
</dbReference>
<dbReference type="PROSITE" id="PS51767">
    <property type="entry name" value="PEPTIDASE_A1"/>
    <property type="match status" value="1"/>
</dbReference>
<evidence type="ECO:0000313" key="8">
    <source>
        <dbReference type="EMBL" id="PWA60165.1"/>
    </source>
</evidence>
<dbReference type="Gene3D" id="2.40.70.10">
    <property type="entry name" value="Acid Proteases"/>
    <property type="match status" value="2"/>
</dbReference>
<feature type="domain" description="Peptidase A1" evidence="7">
    <location>
        <begin position="1"/>
        <end position="323"/>
    </location>
</feature>
<evidence type="ECO:0000256" key="1">
    <source>
        <dbReference type="ARBA" id="ARBA00007447"/>
    </source>
</evidence>
<keyword evidence="9" id="KW-1185">Reference proteome</keyword>
<evidence type="ECO:0000313" key="9">
    <source>
        <dbReference type="Proteomes" id="UP000245207"/>
    </source>
</evidence>
<evidence type="ECO:0000259" key="7">
    <source>
        <dbReference type="PROSITE" id="PS51767"/>
    </source>
</evidence>
<feature type="active site" evidence="6">
    <location>
        <position position="17"/>
    </location>
</feature>
<dbReference type="PRINTS" id="PR00792">
    <property type="entry name" value="PEPSIN"/>
</dbReference>
<reference evidence="8 9" key="1">
    <citation type="journal article" date="2018" name="Mol. Plant">
        <title>The genome of Artemisia annua provides insight into the evolution of Asteraceae family and artemisinin biosynthesis.</title>
        <authorList>
            <person name="Shen Q."/>
            <person name="Zhang L."/>
            <person name="Liao Z."/>
            <person name="Wang S."/>
            <person name="Yan T."/>
            <person name="Shi P."/>
            <person name="Liu M."/>
            <person name="Fu X."/>
            <person name="Pan Q."/>
            <person name="Wang Y."/>
            <person name="Lv Z."/>
            <person name="Lu X."/>
            <person name="Zhang F."/>
            <person name="Jiang W."/>
            <person name="Ma Y."/>
            <person name="Chen M."/>
            <person name="Hao X."/>
            <person name="Li L."/>
            <person name="Tang Y."/>
            <person name="Lv G."/>
            <person name="Zhou Y."/>
            <person name="Sun X."/>
            <person name="Brodelius P.E."/>
            <person name="Rose J.K.C."/>
            <person name="Tang K."/>
        </authorList>
    </citation>
    <scope>NUCLEOTIDE SEQUENCE [LARGE SCALE GENOMIC DNA]</scope>
    <source>
        <strain evidence="9">cv. Huhao1</strain>
        <tissue evidence="8">Leaf</tissue>
    </source>
</reference>
<dbReference type="InterPro" id="IPR001461">
    <property type="entry name" value="Aspartic_peptidase_A1"/>
</dbReference>
<dbReference type="InterPro" id="IPR033121">
    <property type="entry name" value="PEPTIDASE_A1"/>
</dbReference>
<comment type="similarity">
    <text evidence="1">Belongs to the peptidase A1 family.</text>
</comment>
<proteinExistence type="inferred from homology"/>
<dbReference type="InterPro" id="IPR034161">
    <property type="entry name" value="Pepsin-like_plant"/>
</dbReference>
<dbReference type="InterPro" id="IPR021109">
    <property type="entry name" value="Peptidase_aspartic_dom_sf"/>
</dbReference>
<dbReference type="AlphaFoldDB" id="A0A2U1MFX4"/>
<dbReference type="STRING" id="35608.A0A2U1MFX4"/>
<sequence length="330" mass="37070">MNISLGTPPVPFLAIIDTGSDLIWTKCKQDKKPFSHHFDPSKSSSYSKVSESCDYYQLRDCKQNYVDGSVNVTLGQETITIGLRKIPDVIFACGIPSDKQFESYDGVVGMGRGALSLVSKLEKHVFLYCLASRFEVSKPSIFLKSQASSALANTKTSIQTMPLLKQEGKPYYYISLEGISVGGTRLAVKKSDFAINNNKDGGMIIDSGTTFTYLEERIVDMIYNEFINQTKLKKLTSSYYQGLKHCFKPPNKNDIIPNLVFHFEGANWDLPRENYIYQRKEGAKACLAFIANNESDKLYVFGNMQQQNMMVLYNLDSNNLSFGPAKCDEL</sequence>
<keyword evidence="2" id="KW-0645">Protease</keyword>
<dbReference type="PANTHER" id="PTHR47967:SF19">
    <property type="entry name" value="NEPENTHESIN"/>
    <property type="match status" value="1"/>
</dbReference>
<comment type="caution">
    <text evidence="8">The sequence shown here is derived from an EMBL/GenBank/DDBJ whole genome shotgun (WGS) entry which is preliminary data.</text>
</comment>
<dbReference type="OrthoDB" id="660550at2759"/>
<dbReference type="Pfam" id="PF14541">
    <property type="entry name" value="TAXi_C"/>
    <property type="match status" value="1"/>
</dbReference>
<dbReference type="InterPro" id="IPR032799">
    <property type="entry name" value="TAXi_C"/>
</dbReference>